<evidence type="ECO:0000256" key="2">
    <source>
        <dbReference type="ARBA" id="ARBA00005582"/>
    </source>
</evidence>
<feature type="transmembrane region" description="Helical" evidence="6">
    <location>
        <begin position="211"/>
        <end position="231"/>
    </location>
</feature>
<accession>A0A0A0SC61</accession>
<feature type="transmembrane region" description="Helical" evidence="6">
    <location>
        <begin position="419"/>
        <end position="437"/>
    </location>
</feature>
<protein>
    <submittedName>
        <fullName evidence="9">DNA mismatch repair protein MutT</fullName>
    </submittedName>
</protein>
<gene>
    <name evidence="9" type="ORF">IX91_07245</name>
</gene>
<evidence type="ECO:0000256" key="3">
    <source>
        <dbReference type="ARBA" id="ARBA00022723"/>
    </source>
</evidence>
<dbReference type="EMBL" id="CP009354">
    <property type="protein sequence ID" value="AIW13995.1"/>
    <property type="molecule type" value="Genomic_DNA"/>
</dbReference>
<dbReference type="STRING" id="1051646.IX91_07245"/>
<dbReference type="PANTHER" id="PTHR43758">
    <property type="entry name" value="7,8-DIHYDRO-8-OXOGUANINE TRIPHOSPHATASE"/>
    <property type="match status" value="1"/>
</dbReference>
<feature type="transmembrane region" description="Helical" evidence="6">
    <location>
        <begin position="281"/>
        <end position="300"/>
    </location>
</feature>
<keyword evidence="5" id="KW-0460">Magnesium</keyword>
<evidence type="ECO:0000256" key="7">
    <source>
        <dbReference type="SAM" id="SignalP"/>
    </source>
</evidence>
<evidence type="ECO:0000256" key="5">
    <source>
        <dbReference type="ARBA" id="ARBA00022842"/>
    </source>
</evidence>
<keyword evidence="4" id="KW-0378">Hydrolase</keyword>
<dbReference type="SUPFAM" id="SSF55811">
    <property type="entry name" value="Nudix"/>
    <property type="match status" value="1"/>
</dbReference>
<feature type="transmembrane region" description="Helical" evidence="6">
    <location>
        <begin position="307"/>
        <end position="326"/>
    </location>
</feature>
<dbReference type="InterPro" id="IPR020084">
    <property type="entry name" value="NUDIX_hydrolase_CS"/>
</dbReference>
<reference evidence="9 10" key="1">
    <citation type="submission" date="2014-08" db="EMBL/GenBank/DDBJ databases">
        <title>First Complete Genome Sequence of the Shellfish Pathogen Vibrio tubiashii.</title>
        <authorList>
            <person name="Richards G.P."/>
            <person name="Needleman D.S."/>
            <person name="Watson M.A."/>
            <person name="Bono J.L."/>
        </authorList>
    </citation>
    <scope>NUCLEOTIDE SEQUENCE [LARGE SCALE GENOMIC DNA]</scope>
    <source>
        <strain evidence="9 10">ATCC 19109</strain>
    </source>
</reference>
<dbReference type="InterPro" id="IPR000086">
    <property type="entry name" value="NUDIX_hydrolase_dom"/>
</dbReference>
<dbReference type="RefSeq" id="WP_004750006.1">
    <property type="nucleotide sequence ID" value="NZ_CP009354.1"/>
</dbReference>
<dbReference type="KEGG" id="vtu:IX91_07245"/>
<keyword evidence="3" id="KW-0479">Metal-binding</keyword>
<evidence type="ECO:0000256" key="6">
    <source>
        <dbReference type="SAM" id="Phobius"/>
    </source>
</evidence>
<dbReference type="PROSITE" id="PS00893">
    <property type="entry name" value="NUDIX_BOX"/>
    <property type="match status" value="1"/>
</dbReference>
<feature type="transmembrane region" description="Helical" evidence="6">
    <location>
        <begin position="332"/>
        <end position="351"/>
    </location>
</feature>
<name>A0A0A0SC61_9VIBR</name>
<evidence type="ECO:0000313" key="10">
    <source>
        <dbReference type="Proteomes" id="UP000030071"/>
    </source>
</evidence>
<dbReference type="PROSITE" id="PS51462">
    <property type="entry name" value="NUDIX"/>
    <property type="match status" value="1"/>
</dbReference>
<feature type="domain" description="Nudix hydrolase" evidence="8">
    <location>
        <begin position="28"/>
        <end position="161"/>
    </location>
</feature>
<evidence type="ECO:0000259" key="8">
    <source>
        <dbReference type="PROSITE" id="PS51462"/>
    </source>
</evidence>
<evidence type="ECO:0000256" key="1">
    <source>
        <dbReference type="ARBA" id="ARBA00001946"/>
    </source>
</evidence>
<proteinExistence type="inferred from homology"/>
<dbReference type="GeneID" id="23444512"/>
<dbReference type="HOGENOM" id="CLU_045246_0_0_6"/>
<dbReference type="InterPro" id="IPR015797">
    <property type="entry name" value="NUDIX_hydrolase-like_dom_sf"/>
</dbReference>
<organism evidence="9 10">
    <name type="scientific">Vibrio tubiashii ATCC 19109</name>
    <dbReference type="NCBI Taxonomy" id="1051646"/>
    <lineage>
        <taxon>Bacteria</taxon>
        <taxon>Pseudomonadati</taxon>
        <taxon>Pseudomonadota</taxon>
        <taxon>Gammaproteobacteria</taxon>
        <taxon>Vibrionales</taxon>
        <taxon>Vibrionaceae</taxon>
        <taxon>Vibrio</taxon>
        <taxon>Vibrio oreintalis group</taxon>
    </lineage>
</organism>
<keyword evidence="6" id="KW-0472">Membrane</keyword>
<evidence type="ECO:0000313" key="9">
    <source>
        <dbReference type="EMBL" id="AIW13995.1"/>
    </source>
</evidence>
<dbReference type="Gene3D" id="3.90.79.10">
    <property type="entry name" value="Nucleoside Triphosphate Pyrophosphohydrolase"/>
    <property type="match status" value="1"/>
</dbReference>
<feature type="signal peptide" evidence="7">
    <location>
        <begin position="1"/>
        <end position="25"/>
    </location>
</feature>
<feature type="transmembrane region" description="Helical" evidence="6">
    <location>
        <begin position="390"/>
        <end position="407"/>
    </location>
</feature>
<feature type="transmembrane region" description="Helical" evidence="6">
    <location>
        <begin position="443"/>
        <end position="464"/>
    </location>
</feature>
<feature type="transmembrane region" description="Helical" evidence="6">
    <location>
        <begin position="363"/>
        <end position="384"/>
    </location>
</feature>
<dbReference type="GO" id="GO:0005737">
    <property type="term" value="C:cytoplasm"/>
    <property type="evidence" value="ECO:0007669"/>
    <property type="project" value="TreeGrafter"/>
</dbReference>
<dbReference type="Proteomes" id="UP000030071">
    <property type="component" value="Chromosome 1"/>
</dbReference>
<sequence length="476" mass="52411">MKLNTKILSLVLGFISLFASSLTVANDSSISGAACVIRSGEKIVLVKEILTNKLSLPAGGVAKGESPKLAAQRETWEETGLVVSIKEELGRTEKAVFYDCVSDSDIVSFQFNNRLDGYELPIWFAPHYGIEVSSAMLIDPTVVPKQEYRFPDQLEWLGTVLPQATDQKVVFVGNLIEAAPAFHQIELSWMTQIQHLFLKLPSGIANIVEPLLLAGNWLAEPSLILILFPLLYWRFGKEFSYKVFFAVTMTSLLSLVAQQGFAFPRPHVYLPALDLAKSYGFSLPSLPIAVWSCVGVLFLNGTERLSINRWSLSLFFALLWLTAAKFYSGSAFLTDSVSGALLGILCSWHLIRLESKPEVDAKALMTSKMVWVILLIACAVMTLFWPTPIFTYWLAIILTVLGLVITFERDANIASGKALLMITVMLVLANGLIGVAAEHVSSSSIASLSVEALRYPLLICLFVFSVRKMSRVDTAA</sequence>
<feature type="transmembrane region" description="Helical" evidence="6">
    <location>
        <begin position="243"/>
        <end position="261"/>
    </location>
</feature>
<dbReference type="PANTHER" id="PTHR43758:SF8">
    <property type="entry name" value="8-OXO-DGTP DIPHOSPHATASE YTKD-RELATED"/>
    <property type="match status" value="1"/>
</dbReference>
<dbReference type="GO" id="GO:0016818">
    <property type="term" value="F:hydrolase activity, acting on acid anhydrides, in phosphorus-containing anhydrides"/>
    <property type="evidence" value="ECO:0007669"/>
    <property type="project" value="TreeGrafter"/>
</dbReference>
<evidence type="ECO:0000256" key="4">
    <source>
        <dbReference type="ARBA" id="ARBA00022801"/>
    </source>
</evidence>
<dbReference type="SUPFAM" id="SSF48317">
    <property type="entry name" value="Acid phosphatase/Vanadium-dependent haloperoxidase"/>
    <property type="match status" value="1"/>
</dbReference>
<dbReference type="CDD" id="cd02883">
    <property type="entry name" value="NUDIX_Hydrolase"/>
    <property type="match status" value="1"/>
</dbReference>
<dbReference type="AlphaFoldDB" id="A0A0A0SC61"/>
<comment type="cofactor">
    <cofactor evidence="1">
        <name>Mg(2+)</name>
        <dbReference type="ChEBI" id="CHEBI:18420"/>
    </cofactor>
</comment>
<dbReference type="InterPro" id="IPR036938">
    <property type="entry name" value="PAP2/HPO_sf"/>
</dbReference>
<dbReference type="GO" id="GO:0046872">
    <property type="term" value="F:metal ion binding"/>
    <property type="evidence" value="ECO:0007669"/>
    <property type="project" value="UniProtKB-KW"/>
</dbReference>
<comment type="similarity">
    <text evidence="2">Belongs to the Nudix hydrolase family.</text>
</comment>
<dbReference type="eggNOG" id="COG0671">
    <property type="taxonomic scope" value="Bacteria"/>
</dbReference>
<dbReference type="eggNOG" id="COG0494">
    <property type="taxonomic scope" value="Bacteria"/>
</dbReference>
<dbReference type="Pfam" id="PF00293">
    <property type="entry name" value="NUDIX"/>
    <property type="match status" value="1"/>
</dbReference>
<keyword evidence="6" id="KW-1133">Transmembrane helix</keyword>
<feature type="chain" id="PRO_5001969400" evidence="7">
    <location>
        <begin position="26"/>
        <end position="476"/>
    </location>
</feature>
<dbReference type="PATRIC" id="fig|1051646.9.peg.1430"/>
<keyword evidence="7" id="KW-0732">Signal</keyword>
<keyword evidence="6" id="KW-0812">Transmembrane</keyword>